<reference evidence="1 2" key="1">
    <citation type="submission" date="2024-11" db="EMBL/GenBank/DDBJ databases">
        <title>A near-complete genome assembly of Cinchona calisaya.</title>
        <authorList>
            <person name="Lian D.C."/>
            <person name="Zhao X.W."/>
            <person name="Wei L."/>
        </authorList>
    </citation>
    <scope>NUCLEOTIDE SEQUENCE [LARGE SCALE GENOMIC DNA]</scope>
    <source>
        <tissue evidence="1">Nenye</tissue>
    </source>
</reference>
<proteinExistence type="predicted"/>
<dbReference type="EMBL" id="JBJUIK010000017">
    <property type="protein sequence ID" value="KAL3498304.1"/>
    <property type="molecule type" value="Genomic_DNA"/>
</dbReference>
<organism evidence="1 2">
    <name type="scientific">Cinchona calisaya</name>
    <dbReference type="NCBI Taxonomy" id="153742"/>
    <lineage>
        <taxon>Eukaryota</taxon>
        <taxon>Viridiplantae</taxon>
        <taxon>Streptophyta</taxon>
        <taxon>Embryophyta</taxon>
        <taxon>Tracheophyta</taxon>
        <taxon>Spermatophyta</taxon>
        <taxon>Magnoliopsida</taxon>
        <taxon>eudicotyledons</taxon>
        <taxon>Gunneridae</taxon>
        <taxon>Pentapetalae</taxon>
        <taxon>asterids</taxon>
        <taxon>lamiids</taxon>
        <taxon>Gentianales</taxon>
        <taxon>Rubiaceae</taxon>
        <taxon>Cinchonoideae</taxon>
        <taxon>Cinchoneae</taxon>
        <taxon>Cinchona</taxon>
    </lineage>
</organism>
<dbReference type="AlphaFoldDB" id="A0ABD2XYE6"/>
<protein>
    <submittedName>
        <fullName evidence="1">Uncharacterized protein</fullName>
    </submittedName>
</protein>
<dbReference type="Proteomes" id="UP001630127">
    <property type="component" value="Unassembled WGS sequence"/>
</dbReference>
<keyword evidence="2" id="KW-1185">Reference proteome</keyword>
<name>A0ABD2XYE6_9GENT</name>
<comment type="caution">
    <text evidence="1">The sequence shown here is derived from an EMBL/GenBank/DDBJ whole genome shotgun (WGS) entry which is preliminary data.</text>
</comment>
<feature type="non-terminal residue" evidence="1">
    <location>
        <position position="56"/>
    </location>
</feature>
<gene>
    <name evidence="1" type="ORF">ACH5RR_041036</name>
</gene>
<accession>A0ABD2XYE6</accession>
<evidence type="ECO:0000313" key="2">
    <source>
        <dbReference type="Proteomes" id="UP001630127"/>
    </source>
</evidence>
<sequence>MGDNEVIHLIISTNRQLVQGNEHRVGIGIIAEKIEEDVIKVSDVVERRDGVKEVEQ</sequence>
<evidence type="ECO:0000313" key="1">
    <source>
        <dbReference type="EMBL" id="KAL3498304.1"/>
    </source>
</evidence>